<evidence type="ECO:0000256" key="3">
    <source>
        <dbReference type="ARBA" id="ARBA00022833"/>
    </source>
</evidence>
<dbReference type="PROSITE" id="PS01358">
    <property type="entry name" value="ZF_RANBP2_1"/>
    <property type="match status" value="2"/>
</dbReference>
<evidence type="ECO:0000313" key="7">
    <source>
        <dbReference type="Proteomes" id="UP001327560"/>
    </source>
</evidence>
<feature type="domain" description="RanBP2-type" evidence="5">
    <location>
        <begin position="4"/>
        <end position="33"/>
    </location>
</feature>
<evidence type="ECO:0000256" key="1">
    <source>
        <dbReference type="ARBA" id="ARBA00022723"/>
    </source>
</evidence>
<dbReference type="Gene3D" id="4.10.1060.10">
    <property type="entry name" value="Zinc finger, RanBP2-type"/>
    <property type="match status" value="2"/>
</dbReference>
<dbReference type="SUPFAM" id="SSF90209">
    <property type="entry name" value="Ran binding protein zinc finger-like"/>
    <property type="match status" value="2"/>
</dbReference>
<feature type="domain" description="RanBP2-type" evidence="5">
    <location>
        <begin position="56"/>
        <end position="85"/>
    </location>
</feature>
<organism evidence="6 7">
    <name type="scientific">Canna indica</name>
    <name type="common">Indian-shot</name>
    <dbReference type="NCBI Taxonomy" id="4628"/>
    <lineage>
        <taxon>Eukaryota</taxon>
        <taxon>Viridiplantae</taxon>
        <taxon>Streptophyta</taxon>
        <taxon>Embryophyta</taxon>
        <taxon>Tracheophyta</taxon>
        <taxon>Spermatophyta</taxon>
        <taxon>Magnoliopsida</taxon>
        <taxon>Liliopsida</taxon>
        <taxon>Zingiberales</taxon>
        <taxon>Cannaceae</taxon>
        <taxon>Canna</taxon>
    </lineage>
</organism>
<proteinExistence type="predicted"/>
<dbReference type="GO" id="GO:0003729">
    <property type="term" value="F:mRNA binding"/>
    <property type="evidence" value="ECO:0007669"/>
    <property type="project" value="TreeGrafter"/>
</dbReference>
<dbReference type="GO" id="GO:0005737">
    <property type="term" value="C:cytoplasm"/>
    <property type="evidence" value="ECO:0007669"/>
    <property type="project" value="TreeGrafter"/>
</dbReference>
<dbReference type="InterPro" id="IPR001876">
    <property type="entry name" value="Znf_RanBP2"/>
</dbReference>
<dbReference type="PANTHER" id="PTHR23111:SF74">
    <property type="entry name" value="OS02G0203700 PROTEIN"/>
    <property type="match status" value="1"/>
</dbReference>
<protein>
    <recommendedName>
        <fullName evidence="5">RanBP2-type domain-containing protein</fullName>
    </recommendedName>
</protein>
<evidence type="ECO:0000259" key="5">
    <source>
        <dbReference type="PROSITE" id="PS50199"/>
    </source>
</evidence>
<keyword evidence="7" id="KW-1185">Reference proteome</keyword>
<keyword evidence="3" id="KW-0862">Zinc</keyword>
<dbReference type="InterPro" id="IPR036443">
    <property type="entry name" value="Znf_RanBP2_sf"/>
</dbReference>
<keyword evidence="2 4" id="KW-0863">Zinc-finger</keyword>
<accession>A0AAQ3JQ22</accession>
<name>A0AAQ3JQ22_9LILI</name>
<dbReference type="SMART" id="SM00547">
    <property type="entry name" value="ZnF_RBZ"/>
    <property type="match status" value="2"/>
</dbReference>
<dbReference type="Pfam" id="PF00641">
    <property type="entry name" value="Zn_ribbon_RanBP"/>
    <property type="match status" value="2"/>
</dbReference>
<evidence type="ECO:0000256" key="4">
    <source>
        <dbReference type="PROSITE-ProRule" id="PRU00322"/>
    </source>
</evidence>
<dbReference type="AlphaFoldDB" id="A0AAQ3JQ22"/>
<sequence>MNRKPGDWDCRWCRHLNFSRRESCFRCGKARSGGEYAGFGGGGSSFGFGAAGADVRPGDWYCSCCGCHNFASRSSCFKCGAVKEEAVPSAAATGGGGGLDTDGARPRGFVLGVGGGRASWKSGDWICSRCYKLLVDCDLAIVLSAFT</sequence>
<evidence type="ECO:0000313" key="6">
    <source>
        <dbReference type="EMBL" id="WOK93936.1"/>
    </source>
</evidence>
<keyword evidence="1" id="KW-0479">Metal-binding</keyword>
<gene>
    <name evidence="6" type="ORF">Cni_G02637</name>
</gene>
<evidence type="ECO:0000256" key="2">
    <source>
        <dbReference type="ARBA" id="ARBA00022771"/>
    </source>
</evidence>
<dbReference type="PROSITE" id="PS50199">
    <property type="entry name" value="ZF_RANBP2_2"/>
    <property type="match status" value="2"/>
</dbReference>
<dbReference type="Proteomes" id="UP001327560">
    <property type="component" value="Chromosome 1"/>
</dbReference>
<dbReference type="PANTHER" id="PTHR23111">
    <property type="entry name" value="ZINC FINGER PROTEIN"/>
    <property type="match status" value="1"/>
</dbReference>
<reference evidence="6 7" key="1">
    <citation type="submission" date="2023-10" db="EMBL/GenBank/DDBJ databases">
        <title>Chromosome-scale genome assembly provides insights into flower coloration mechanisms of Canna indica.</title>
        <authorList>
            <person name="Li C."/>
        </authorList>
    </citation>
    <scope>NUCLEOTIDE SEQUENCE [LARGE SCALE GENOMIC DNA]</scope>
    <source>
        <tissue evidence="6">Flower</tissue>
    </source>
</reference>
<dbReference type="EMBL" id="CP136890">
    <property type="protein sequence ID" value="WOK93936.1"/>
    <property type="molecule type" value="Genomic_DNA"/>
</dbReference>
<dbReference type="GO" id="GO:0008270">
    <property type="term" value="F:zinc ion binding"/>
    <property type="evidence" value="ECO:0007669"/>
    <property type="project" value="UniProtKB-KW"/>
</dbReference>